<keyword evidence="2" id="KW-1185">Reference proteome</keyword>
<evidence type="ECO:0000313" key="2">
    <source>
        <dbReference type="Proteomes" id="UP000235786"/>
    </source>
</evidence>
<accession>A0A2J6RXG8</accession>
<name>A0A2J6RXG8_HYAVF</name>
<reference evidence="1 2" key="1">
    <citation type="submission" date="2016-04" db="EMBL/GenBank/DDBJ databases">
        <title>A degradative enzymes factory behind the ericoid mycorrhizal symbiosis.</title>
        <authorList>
            <consortium name="DOE Joint Genome Institute"/>
            <person name="Martino E."/>
            <person name="Morin E."/>
            <person name="Grelet G."/>
            <person name="Kuo A."/>
            <person name="Kohler A."/>
            <person name="Daghino S."/>
            <person name="Barry K."/>
            <person name="Choi C."/>
            <person name="Cichocki N."/>
            <person name="Clum A."/>
            <person name="Copeland A."/>
            <person name="Hainaut M."/>
            <person name="Haridas S."/>
            <person name="Labutti K."/>
            <person name="Lindquist E."/>
            <person name="Lipzen A."/>
            <person name="Khouja H.-R."/>
            <person name="Murat C."/>
            <person name="Ohm R."/>
            <person name="Olson A."/>
            <person name="Spatafora J."/>
            <person name="Veneault-Fourrey C."/>
            <person name="Henrissat B."/>
            <person name="Grigoriev I."/>
            <person name="Martin F."/>
            <person name="Perotto S."/>
        </authorList>
    </citation>
    <scope>NUCLEOTIDE SEQUENCE [LARGE SCALE GENOMIC DNA]</scope>
    <source>
        <strain evidence="1 2">F</strain>
    </source>
</reference>
<gene>
    <name evidence="1" type="ORF">L207DRAFT_563943</name>
</gene>
<proteinExistence type="predicted"/>
<evidence type="ECO:0000313" key="1">
    <source>
        <dbReference type="EMBL" id="PMD43209.1"/>
    </source>
</evidence>
<evidence type="ECO:0008006" key="3">
    <source>
        <dbReference type="Google" id="ProtNLM"/>
    </source>
</evidence>
<protein>
    <recommendedName>
        <fullName evidence="3">Heterokaryon incompatibility domain-containing protein</fullName>
    </recommendedName>
</protein>
<dbReference type="Proteomes" id="UP000235786">
    <property type="component" value="Unassembled WGS sequence"/>
</dbReference>
<sequence length="150" mass="16944">MDGNISLIYLSSVPAPRAEFINCDVEPLSVNDPFGKVKKGTLVLHGLLKQATGLRWLDSESDVSDFVDVYDQDEALKIGSVWLDVGSECPEEDVKIAWLDCRPWCLQICVDKALLLFVGRENRTYERVGIVYVFKEDWFKDAMVETVAII</sequence>
<organism evidence="1 2">
    <name type="scientific">Hyaloscypha variabilis (strain UAMH 11265 / GT02V1 / F)</name>
    <name type="common">Meliniomyces variabilis</name>
    <dbReference type="NCBI Taxonomy" id="1149755"/>
    <lineage>
        <taxon>Eukaryota</taxon>
        <taxon>Fungi</taxon>
        <taxon>Dikarya</taxon>
        <taxon>Ascomycota</taxon>
        <taxon>Pezizomycotina</taxon>
        <taxon>Leotiomycetes</taxon>
        <taxon>Helotiales</taxon>
        <taxon>Hyaloscyphaceae</taxon>
        <taxon>Hyaloscypha</taxon>
        <taxon>Hyaloscypha variabilis</taxon>
    </lineage>
</organism>
<dbReference type="EMBL" id="KZ613942">
    <property type="protein sequence ID" value="PMD43209.1"/>
    <property type="molecule type" value="Genomic_DNA"/>
</dbReference>
<dbReference type="AlphaFoldDB" id="A0A2J6RXG8"/>